<dbReference type="InterPro" id="IPR025640">
    <property type="entry name" value="GYF_2"/>
</dbReference>
<dbReference type="RefSeq" id="WP_101719580.1">
    <property type="nucleotide sequence ID" value="NZ_PJRS01000040.1"/>
</dbReference>
<keyword evidence="1" id="KW-0472">Membrane</keyword>
<dbReference type="Pfam" id="PF14237">
    <property type="entry name" value="GYF_2"/>
    <property type="match status" value="1"/>
</dbReference>
<dbReference type="EMBL" id="PJRS01000040">
    <property type="protein sequence ID" value="PLR22240.1"/>
    <property type="molecule type" value="Genomic_DNA"/>
</dbReference>
<evidence type="ECO:0000313" key="4">
    <source>
        <dbReference type="Proteomes" id="UP000234479"/>
    </source>
</evidence>
<keyword evidence="1" id="KW-1133">Transmembrane helix</keyword>
<dbReference type="AlphaFoldDB" id="A0A2N5D872"/>
<evidence type="ECO:0000256" key="1">
    <source>
        <dbReference type="SAM" id="Phobius"/>
    </source>
</evidence>
<keyword evidence="1" id="KW-0812">Transmembrane</keyword>
<name>A0A2N5D872_9CAUL</name>
<evidence type="ECO:0000259" key="2">
    <source>
        <dbReference type="Pfam" id="PF14237"/>
    </source>
</evidence>
<dbReference type="Gene3D" id="3.90.226.10">
    <property type="entry name" value="2-enoyl-CoA Hydratase, Chain A, domain 1"/>
    <property type="match status" value="1"/>
</dbReference>
<protein>
    <recommendedName>
        <fullName evidence="2">GYF domain-containing protein</fullName>
    </recommendedName>
</protein>
<dbReference type="OrthoDB" id="5936191at2"/>
<dbReference type="Proteomes" id="UP000234479">
    <property type="component" value="Unassembled WGS sequence"/>
</dbReference>
<feature type="transmembrane region" description="Helical" evidence="1">
    <location>
        <begin position="100"/>
        <end position="122"/>
    </location>
</feature>
<organism evidence="3 4">
    <name type="scientific">Caulobacter zeae</name>
    <dbReference type="NCBI Taxonomy" id="2055137"/>
    <lineage>
        <taxon>Bacteria</taxon>
        <taxon>Pseudomonadati</taxon>
        <taxon>Pseudomonadota</taxon>
        <taxon>Alphaproteobacteria</taxon>
        <taxon>Caulobacterales</taxon>
        <taxon>Caulobacteraceae</taxon>
        <taxon>Caulobacter</taxon>
    </lineage>
</organism>
<evidence type="ECO:0000313" key="3">
    <source>
        <dbReference type="EMBL" id="PLR22240.1"/>
    </source>
</evidence>
<sequence>MTDWHVAEGDVVLGRFWEDDVRLGAARGDFPPWAKVWREGMAEWAPIGRLFPEARRRGRAHGLGLVLAWILGAAYLAALGLSITLLYSDVFSFGRLWTDLALWSGSGAATGLLAVVGPLVWVRVARGGEGGGALRILAVLAMVLGLGLSAMQLFQAPILWRLVQAETSKVLHGFDYEPKSRILHIDGEIGLGFARDLRAEFERHPDVARIDVSSPGGLVDEALRAARDLAGRKGMVVAARGQCASACVILLMGGEERLADYDMDIEFHASSLPPEFDTAHLRVGGRVLDREVRRFLQGRGVYAKGLDEAERLGPGKLYRVPAADLVAPGMLTGLVDEEDRRLSPAQARALVIENYGEPLASPGPSAND</sequence>
<dbReference type="SUPFAM" id="SSF52096">
    <property type="entry name" value="ClpP/crotonase"/>
    <property type="match status" value="1"/>
</dbReference>
<dbReference type="InterPro" id="IPR029045">
    <property type="entry name" value="ClpP/crotonase-like_dom_sf"/>
</dbReference>
<feature type="domain" description="GYF" evidence="2">
    <location>
        <begin position="4"/>
        <end position="48"/>
    </location>
</feature>
<proteinExistence type="predicted"/>
<reference evidence="3 4" key="1">
    <citation type="submission" date="2017-12" db="EMBL/GenBank/DDBJ databases">
        <title>The genome sequence of Caulobacter sp. 410.</title>
        <authorList>
            <person name="Gao J."/>
            <person name="Mao X."/>
            <person name="Sun J."/>
        </authorList>
    </citation>
    <scope>NUCLEOTIDE SEQUENCE [LARGE SCALE GENOMIC DNA]</scope>
    <source>
        <strain evidence="3 4">410</strain>
    </source>
</reference>
<keyword evidence="4" id="KW-1185">Reference proteome</keyword>
<accession>A0A2N5D872</accession>
<feature type="transmembrane region" description="Helical" evidence="1">
    <location>
        <begin position="134"/>
        <end position="154"/>
    </location>
</feature>
<feature type="transmembrane region" description="Helical" evidence="1">
    <location>
        <begin position="65"/>
        <end position="88"/>
    </location>
</feature>
<comment type="caution">
    <text evidence="3">The sequence shown here is derived from an EMBL/GenBank/DDBJ whole genome shotgun (WGS) entry which is preliminary data.</text>
</comment>
<gene>
    <name evidence="3" type="ORF">SGCZBJ_19365</name>
</gene>